<evidence type="ECO:0000256" key="6">
    <source>
        <dbReference type="RuleBase" id="RU000461"/>
    </source>
</evidence>
<dbReference type="RefSeq" id="XP_013896895.1">
    <property type="nucleotide sequence ID" value="XM_014041441.1"/>
</dbReference>
<dbReference type="PRINTS" id="PR00385">
    <property type="entry name" value="P450"/>
</dbReference>
<keyword evidence="3 5" id="KW-0479">Metal-binding</keyword>
<dbReference type="KEGG" id="mng:MNEG_10086"/>
<feature type="compositionally biased region" description="Gly residues" evidence="7">
    <location>
        <begin position="115"/>
        <end position="135"/>
    </location>
</feature>
<dbReference type="PANTHER" id="PTHR24305:SF166">
    <property type="entry name" value="CYTOCHROME P450 12A4, MITOCHONDRIAL-RELATED"/>
    <property type="match status" value="1"/>
</dbReference>
<dbReference type="GO" id="GO:0020037">
    <property type="term" value="F:heme binding"/>
    <property type="evidence" value="ECO:0007669"/>
    <property type="project" value="InterPro"/>
</dbReference>
<evidence type="ECO:0000256" key="1">
    <source>
        <dbReference type="ARBA" id="ARBA00001971"/>
    </source>
</evidence>
<proteinExistence type="inferred from homology"/>
<protein>
    <submittedName>
        <fullName evidence="8">Cytochrome P450 3A28</fullName>
    </submittedName>
</protein>
<keyword evidence="4 5" id="KW-0408">Iron</keyword>
<reference evidence="8 9" key="1">
    <citation type="journal article" date="2013" name="BMC Genomics">
        <title>Reconstruction of the lipid metabolism for the microalga Monoraphidium neglectum from its genome sequence reveals characteristics suitable for biofuel production.</title>
        <authorList>
            <person name="Bogen C."/>
            <person name="Al-Dilaimi A."/>
            <person name="Albersmeier A."/>
            <person name="Wichmann J."/>
            <person name="Grundmann M."/>
            <person name="Rupp O."/>
            <person name="Lauersen K.J."/>
            <person name="Blifernez-Klassen O."/>
            <person name="Kalinowski J."/>
            <person name="Goesmann A."/>
            <person name="Mussgnug J.H."/>
            <person name="Kruse O."/>
        </authorList>
    </citation>
    <scope>NUCLEOTIDE SEQUENCE [LARGE SCALE GENOMIC DNA]</scope>
    <source>
        <strain evidence="8 9">SAG 48.87</strain>
    </source>
</reference>
<dbReference type="GO" id="GO:0004497">
    <property type="term" value="F:monooxygenase activity"/>
    <property type="evidence" value="ECO:0007669"/>
    <property type="project" value="UniProtKB-KW"/>
</dbReference>
<dbReference type="PRINTS" id="PR00465">
    <property type="entry name" value="EP450IV"/>
</dbReference>
<evidence type="ECO:0000256" key="4">
    <source>
        <dbReference type="ARBA" id="ARBA00023004"/>
    </source>
</evidence>
<feature type="binding site" description="axial binding residue" evidence="5">
    <location>
        <position position="156"/>
    </location>
    <ligand>
        <name>heme</name>
        <dbReference type="ChEBI" id="CHEBI:30413"/>
    </ligand>
    <ligandPart>
        <name>Fe</name>
        <dbReference type="ChEBI" id="CHEBI:18248"/>
    </ligandPart>
</feature>
<dbReference type="InterPro" id="IPR050121">
    <property type="entry name" value="Cytochrome_P450_monoxygenase"/>
</dbReference>
<dbReference type="GO" id="GO:0005506">
    <property type="term" value="F:iron ion binding"/>
    <property type="evidence" value="ECO:0007669"/>
    <property type="project" value="InterPro"/>
</dbReference>
<dbReference type="Gene3D" id="1.10.630.10">
    <property type="entry name" value="Cytochrome P450"/>
    <property type="match status" value="1"/>
</dbReference>
<accession>A0A0D2MTW0</accession>
<dbReference type="PANTHER" id="PTHR24305">
    <property type="entry name" value="CYTOCHROME P450"/>
    <property type="match status" value="1"/>
</dbReference>
<keyword evidence="6" id="KW-0503">Monooxygenase</keyword>
<name>A0A0D2MTW0_9CHLO</name>
<sequence length="233" mass="24630">MSRPTQTREQVGPGFSPRELVLDDLKRLPYLSSALKEAMRMLPVVSIMGRVAERTVKVGPYTVPPGTIVATPLFAIHNTKHNWDAPEEYRPERWESVPVETYVWDGREGASAAGSGAGSGDTRSGGGDSRGGAAGGPTCARRGITFMPFSEGPRNCVGQSLAKMEVMALLAKLLASFQIELAPEMGGREGVRGRESTHLTLQTAGTKGIRCRLRPRSDAVGAGRASAGAPAGA</sequence>
<keyword evidence="9" id="KW-1185">Reference proteome</keyword>
<evidence type="ECO:0000256" key="5">
    <source>
        <dbReference type="PIRSR" id="PIRSR602403-1"/>
    </source>
</evidence>
<gene>
    <name evidence="8" type="ORF">MNEG_10086</name>
</gene>
<evidence type="ECO:0000256" key="7">
    <source>
        <dbReference type="SAM" id="MobiDB-lite"/>
    </source>
</evidence>
<dbReference type="InterPro" id="IPR036396">
    <property type="entry name" value="Cyt_P450_sf"/>
</dbReference>
<organism evidence="8 9">
    <name type="scientific">Monoraphidium neglectum</name>
    <dbReference type="NCBI Taxonomy" id="145388"/>
    <lineage>
        <taxon>Eukaryota</taxon>
        <taxon>Viridiplantae</taxon>
        <taxon>Chlorophyta</taxon>
        <taxon>core chlorophytes</taxon>
        <taxon>Chlorophyceae</taxon>
        <taxon>CS clade</taxon>
        <taxon>Sphaeropleales</taxon>
        <taxon>Selenastraceae</taxon>
        <taxon>Monoraphidium</taxon>
    </lineage>
</organism>
<comment type="cofactor">
    <cofactor evidence="1 5">
        <name>heme</name>
        <dbReference type="ChEBI" id="CHEBI:30413"/>
    </cofactor>
</comment>
<dbReference type="STRING" id="145388.A0A0D2MTW0"/>
<dbReference type="InterPro" id="IPR001128">
    <property type="entry name" value="Cyt_P450"/>
</dbReference>
<evidence type="ECO:0000256" key="2">
    <source>
        <dbReference type="ARBA" id="ARBA00010617"/>
    </source>
</evidence>
<keyword evidence="5 6" id="KW-0349">Heme</keyword>
<dbReference type="GO" id="GO:0016705">
    <property type="term" value="F:oxidoreductase activity, acting on paired donors, with incorporation or reduction of molecular oxygen"/>
    <property type="evidence" value="ECO:0007669"/>
    <property type="project" value="InterPro"/>
</dbReference>
<dbReference type="GeneID" id="25727213"/>
<dbReference type="Pfam" id="PF00067">
    <property type="entry name" value="p450"/>
    <property type="match status" value="1"/>
</dbReference>
<dbReference type="Proteomes" id="UP000054498">
    <property type="component" value="Unassembled WGS sequence"/>
</dbReference>
<dbReference type="InterPro" id="IPR017972">
    <property type="entry name" value="Cyt_P450_CS"/>
</dbReference>
<comment type="similarity">
    <text evidence="2 6">Belongs to the cytochrome P450 family.</text>
</comment>
<keyword evidence="6" id="KW-0560">Oxidoreductase</keyword>
<dbReference type="InterPro" id="IPR002403">
    <property type="entry name" value="Cyt_P450_E_grp-IV"/>
</dbReference>
<dbReference type="OrthoDB" id="548633at2759"/>
<evidence type="ECO:0000256" key="3">
    <source>
        <dbReference type="ARBA" id="ARBA00022723"/>
    </source>
</evidence>
<dbReference type="EMBL" id="KK102392">
    <property type="protein sequence ID" value="KIY97875.1"/>
    <property type="molecule type" value="Genomic_DNA"/>
</dbReference>
<feature type="region of interest" description="Disordered" evidence="7">
    <location>
        <begin position="110"/>
        <end position="137"/>
    </location>
</feature>
<dbReference type="SUPFAM" id="SSF48264">
    <property type="entry name" value="Cytochrome P450"/>
    <property type="match status" value="1"/>
</dbReference>
<dbReference type="PROSITE" id="PS00086">
    <property type="entry name" value="CYTOCHROME_P450"/>
    <property type="match status" value="1"/>
</dbReference>
<dbReference type="AlphaFoldDB" id="A0A0D2MTW0"/>
<evidence type="ECO:0000313" key="8">
    <source>
        <dbReference type="EMBL" id="KIY97875.1"/>
    </source>
</evidence>
<evidence type="ECO:0000313" key="9">
    <source>
        <dbReference type="Proteomes" id="UP000054498"/>
    </source>
</evidence>